<dbReference type="PANTHER" id="PTHR21255:SF7">
    <property type="entry name" value="DYNEIN LIGHT CHAIN TCTEX-TYPE PROTEIN 2B"/>
    <property type="match status" value="1"/>
</dbReference>
<evidence type="ECO:0000313" key="2">
    <source>
        <dbReference type="EMBL" id="RWS14466.1"/>
    </source>
</evidence>
<dbReference type="Gene3D" id="3.30.1140.40">
    <property type="entry name" value="Tctex-1"/>
    <property type="match status" value="1"/>
</dbReference>
<dbReference type="GO" id="GO:0045505">
    <property type="term" value="F:dynein intermediate chain binding"/>
    <property type="evidence" value="ECO:0007669"/>
    <property type="project" value="TreeGrafter"/>
</dbReference>
<dbReference type="OrthoDB" id="10260741at2759"/>
<reference evidence="2 3" key="1">
    <citation type="journal article" date="2018" name="Gigascience">
        <title>Genomes of trombidid mites reveal novel predicted allergens and laterally-transferred genes associated with secondary metabolism.</title>
        <authorList>
            <person name="Dong X."/>
            <person name="Chaisiri K."/>
            <person name="Xia D."/>
            <person name="Armstrong S.D."/>
            <person name="Fang Y."/>
            <person name="Donnelly M.J."/>
            <person name="Kadowaki T."/>
            <person name="McGarry J.W."/>
            <person name="Darby A.C."/>
            <person name="Makepeace B.L."/>
        </authorList>
    </citation>
    <scope>NUCLEOTIDE SEQUENCE [LARGE SCALE GENOMIC DNA]</scope>
    <source>
        <strain evidence="2">UoL-WK</strain>
    </source>
</reference>
<dbReference type="STRING" id="1965070.A0A443RGQ8"/>
<dbReference type="Proteomes" id="UP000285301">
    <property type="component" value="Unassembled WGS sequence"/>
</dbReference>
<dbReference type="InterPro" id="IPR038586">
    <property type="entry name" value="Tctex-1-like_sf"/>
</dbReference>
<organism evidence="2 3">
    <name type="scientific">Dinothrombium tinctorium</name>
    <dbReference type="NCBI Taxonomy" id="1965070"/>
    <lineage>
        <taxon>Eukaryota</taxon>
        <taxon>Metazoa</taxon>
        <taxon>Ecdysozoa</taxon>
        <taxon>Arthropoda</taxon>
        <taxon>Chelicerata</taxon>
        <taxon>Arachnida</taxon>
        <taxon>Acari</taxon>
        <taxon>Acariformes</taxon>
        <taxon>Trombidiformes</taxon>
        <taxon>Prostigmata</taxon>
        <taxon>Anystina</taxon>
        <taxon>Parasitengona</taxon>
        <taxon>Trombidioidea</taxon>
        <taxon>Trombidiidae</taxon>
        <taxon>Dinothrombium</taxon>
    </lineage>
</organism>
<dbReference type="GO" id="GO:0005868">
    <property type="term" value="C:cytoplasmic dynein complex"/>
    <property type="evidence" value="ECO:0007669"/>
    <property type="project" value="TreeGrafter"/>
</dbReference>
<dbReference type="PANTHER" id="PTHR21255">
    <property type="entry name" value="T-COMPLEX-ASSOCIATED-TESTIS-EXPRESSED 1/ DYNEIN LIGHT CHAIN"/>
    <property type="match status" value="1"/>
</dbReference>
<dbReference type="EMBL" id="NCKU01000711">
    <property type="protein sequence ID" value="RWS14466.1"/>
    <property type="molecule type" value="Genomic_DNA"/>
</dbReference>
<evidence type="ECO:0000256" key="1">
    <source>
        <dbReference type="ARBA" id="ARBA00005361"/>
    </source>
</evidence>
<comment type="caution">
    <text evidence="2">The sequence shown here is derived from an EMBL/GenBank/DDBJ whole genome shotgun (WGS) entry which is preliminary data.</text>
</comment>
<dbReference type="Pfam" id="PF03645">
    <property type="entry name" value="Tctex-1"/>
    <property type="match status" value="1"/>
</dbReference>
<dbReference type="GO" id="GO:0005737">
    <property type="term" value="C:cytoplasm"/>
    <property type="evidence" value="ECO:0007669"/>
    <property type="project" value="TreeGrafter"/>
</dbReference>
<sequence>FKATVVKNMIKTILNEELLSKEYNDKEASTWSKNISTLILQKLKAEKEFENYKFIVHVLIGEQRGAGLK</sequence>
<accession>A0A443RGQ8</accession>
<name>A0A443RGQ8_9ACAR</name>
<dbReference type="InterPro" id="IPR005334">
    <property type="entry name" value="Tctex-1-like"/>
</dbReference>
<dbReference type="CDD" id="cd21459">
    <property type="entry name" value="DLC-like_TCTEX1D2"/>
    <property type="match status" value="1"/>
</dbReference>
<comment type="similarity">
    <text evidence="1">Belongs to the dynein light chain Tctex-type family.</text>
</comment>
<protein>
    <submittedName>
        <fullName evidence="2">Tctex1 domain-containing protein 2-like protein</fullName>
    </submittedName>
</protein>
<gene>
    <name evidence="2" type="ORF">B4U79_05831</name>
</gene>
<feature type="non-terminal residue" evidence="2">
    <location>
        <position position="1"/>
    </location>
</feature>
<evidence type="ECO:0000313" key="3">
    <source>
        <dbReference type="Proteomes" id="UP000285301"/>
    </source>
</evidence>
<proteinExistence type="inferred from homology"/>
<dbReference type="GO" id="GO:0007018">
    <property type="term" value="P:microtubule-based movement"/>
    <property type="evidence" value="ECO:0007669"/>
    <property type="project" value="TreeGrafter"/>
</dbReference>
<keyword evidence="3" id="KW-1185">Reference proteome</keyword>
<dbReference type="AlphaFoldDB" id="A0A443RGQ8"/>